<keyword evidence="2" id="KW-0732">Signal</keyword>
<feature type="chain" id="PRO_5045850440" evidence="2">
    <location>
        <begin position="22"/>
        <end position="596"/>
    </location>
</feature>
<evidence type="ECO:0000256" key="2">
    <source>
        <dbReference type="SAM" id="SignalP"/>
    </source>
</evidence>
<proteinExistence type="predicted"/>
<sequence length="596" mass="62421">MAIMLASLLSVASSVSTTARADEPASLSQFVPLTPKVLLDTRNGTGTTGTAKVPAKGSITFQVAGQGGVPASGVSAVALNLTEIGTTKFGWFTVFPSDQPVTTSTLTYHPGENATGEDFTPLTSTGKVTIVNNSDSEVHAVVGVRGYFQNAADTHDDSEFYPVPAQYLYDTRPSLTAGSPARTTPLDANSSMTIDVAGRNGIPTTEANAVAVNVVATGQTERGWLAVYPSDQPNPKVATVDYVKGESDSSFTVTQLTSSGKLTVTNTGNSAVHVSITLRGYFKGGTTPGTGYKPVPTKIILDTLAAKTEPLAAGASLTFDTSTEAGVYPDLISAVALNVLARRPTERGWLTIYPAGADDSGVSSVNFDTGGESTNGFDLAVPRQDGRITVTNHSAGTIHLQVSVRGYYLRPEPTELKAPTAREMESLPDDDPVSAEGSDDGQEPISDADKGVGEGDPVSGAPEGVELTEEGTDTPGTPATGATPALASPLSGCGVWAWNYRDSPYAKGTGLVSCKYRVAKLLAATVLYRQRWYGWQFLDDDPSDAKNAYSVTSVSRKKCKGTGTFTYKSDASGKAVTYTGRKFSGTTPWSKSRYKC</sequence>
<feature type="signal peptide" evidence="2">
    <location>
        <begin position="1"/>
        <end position="21"/>
    </location>
</feature>
<dbReference type="Proteomes" id="UP001596380">
    <property type="component" value="Unassembled WGS sequence"/>
</dbReference>
<evidence type="ECO:0000313" key="4">
    <source>
        <dbReference type="Proteomes" id="UP001596380"/>
    </source>
</evidence>
<dbReference type="RefSeq" id="WP_378063662.1">
    <property type="nucleotide sequence ID" value="NZ_JBHSXS010000019.1"/>
</dbReference>
<protein>
    <submittedName>
        <fullName evidence="3">Uncharacterized protein</fullName>
    </submittedName>
</protein>
<comment type="caution">
    <text evidence="3">The sequence shown here is derived from an EMBL/GenBank/DDBJ whole genome shotgun (WGS) entry which is preliminary data.</text>
</comment>
<feature type="compositionally biased region" description="Low complexity" evidence="1">
    <location>
        <begin position="473"/>
        <end position="485"/>
    </location>
</feature>
<evidence type="ECO:0000313" key="3">
    <source>
        <dbReference type="EMBL" id="MFC6883456.1"/>
    </source>
</evidence>
<feature type="compositionally biased region" description="Basic and acidic residues" evidence="1">
    <location>
        <begin position="415"/>
        <end position="425"/>
    </location>
</feature>
<keyword evidence="4" id="KW-1185">Reference proteome</keyword>
<organism evidence="3 4">
    <name type="scientific">Actinomadura yumaensis</name>
    <dbReference type="NCBI Taxonomy" id="111807"/>
    <lineage>
        <taxon>Bacteria</taxon>
        <taxon>Bacillati</taxon>
        <taxon>Actinomycetota</taxon>
        <taxon>Actinomycetes</taxon>
        <taxon>Streptosporangiales</taxon>
        <taxon>Thermomonosporaceae</taxon>
        <taxon>Actinomadura</taxon>
    </lineage>
</organism>
<name>A0ABW2CNT4_9ACTN</name>
<evidence type="ECO:0000256" key="1">
    <source>
        <dbReference type="SAM" id="MobiDB-lite"/>
    </source>
</evidence>
<dbReference type="EMBL" id="JBHSXS010000019">
    <property type="protein sequence ID" value="MFC6883456.1"/>
    <property type="molecule type" value="Genomic_DNA"/>
</dbReference>
<accession>A0ABW2CNT4</accession>
<feature type="compositionally biased region" description="Acidic residues" evidence="1">
    <location>
        <begin position="426"/>
        <end position="442"/>
    </location>
</feature>
<feature type="region of interest" description="Disordered" evidence="1">
    <location>
        <begin position="415"/>
        <end position="485"/>
    </location>
</feature>
<gene>
    <name evidence="3" type="ORF">ACFQKB_27105</name>
</gene>
<reference evidence="4" key="1">
    <citation type="journal article" date="2019" name="Int. J. Syst. Evol. Microbiol.">
        <title>The Global Catalogue of Microorganisms (GCM) 10K type strain sequencing project: providing services to taxonomists for standard genome sequencing and annotation.</title>
        <authorList>
            <consortium name="The Broad Institute Genomics Platform"/>
            <consortium name="The Broad Institute Genome Sequencing Center for Infectious Disease"/>
            <person name="Wu L."/>
            <person name="Ma J."/>
        </authorList>
    </citation>
    <scope>NUCLEOTIDE SEQUENCE [LARGE SCALE GENOMIC DNA]</scope>
    <source>
        <strain evidence="4">JCM 3369</strain>
    </source>
</reference>